<dbReference type="SUPFAM" id="SSF53756">
    <property type="entry name" value="UDP-Glycosyltransferase/glycogen phosphorylase"/>
    <property type="match status" value="1"/>
</dbReference>
<dbReference type="InterPro" id="IPR028098">
    <property type="entry name" value="Glyco_trans_4-like_N"/>
</dbReference>
<organism evidence="2 3">
    <name type="scientific">[Phormidium ambiguum] IAM M-71</name>
    <dbReference type="NCBI Taxonomy" id="454136"/>
    <lineage>
        <taxon>Bacteria</taxon>
        <taxon>Bacillati</taxon>
        <taxon>Cyanobacteriota</taxon>
        <taxon>Cyanophyceae</taxon>
        <taxon>Oscillatoriophycideae</taxon>
        <taxon>Aerosakkonematales</taxon>
        <taxon>Aerosakkonemataceae</taxon>
        <taxon>Floridanema</taxon>
    </lineage>
</organism>
<gene>
    <name evidence="2" type="ORF">NIES2119_02085</name>
</gene>
<dbReference type="Pfam" id="PF13439">
    <property type="entry name" value="Glyco_transf_4"/>
    <property type="match status" value="1"/>
</dbReference>
<sequence>MPQEVKQTIKVMSLNHYIMGHTTYQNILEKTFSESIPEIEFHSLHLTDYFKTDLLGRIIYFFLRQQLPGADKADYDFHRFRTEWANSFFARRCLEKSLKNYQPDVLHIHTQAIAYLAVPLFKKYPTVVSIDYTHALLAKEHPYPASITYQPIIAFEKQCFAHAAHIITWSERARNSVIKDYGISPNKVTAIPPPAPLEFFIKISPRETTQQNLPRLLFVGNDFPRKGGEDVLNVFLESCADICELDIVTNSDLNLPVLPNLRVHRGVQPLSATILELYQKADIFVMPTHEDCYPMVFIEAMGAGLPSIGTTVMGVPELVQNGVNGLTVKPGDRTALKQAIFKLVENPELRLSMGQAGKKIAQEKYDAVSNCQQIAEIFINSLCR</sequence>
<dbReference type="Proteomes" id="UP000185860">
    <property type="component" value="Unassembled WGS sequence"/>
</dbReference>
<dbReference type="Gene3D" id="3.40.50.2000">
    <property type="entry name" value="Glycogen Phosphorylase B"/>
    <property type="match status" value="2"/>
</dbReference>
<evidence type="ECO:0000313" key="2">
    <source>
        <dbReference type="EMBL" id="OKH40435.1"/>
    </source>
</evidence>
<name>A0A1U7ISN5_9CYAN</name>
<dbReference type="STRING" id="454136.NIES2119_02085"/>
<proteinExistence type="predicted"/>
<dbReference type="PANTHER" id="PTHR12526">
    <property type="entry name" value="GLYCOSYLTRANSFERASE"/>
    <property type="match status" value="1"/>
</dbReference>
<accession>A0A1U7ISN5</accession>
<protein>
    <recommendedName>
        <fullName evidence="1">Glycosyltransferase subfamily 4-like N-terminal domain-containing protein</fullName>
    </recommendedName>
</protein>
<dbReference type="GO" id="GO:0016757">
    <property type="term" value="F:glycosyltransferase activity"/>
    <property type="evidence" value="ECO:0007669"/>
    <property type="project" value="TreeGrafter"/>
</dbReference>
<dbReference type="OrthoDB" id="9806653at2"/>
<evidence type="ECO:0000313" key="3">
    <source>
        <dbReference type="Proteomes" id="UP000185860"/>
    </source>
</evidence>
<reference evidence="2 3" key="1">
    <citation type="submission" date="2016-11" db="EMBL/GenBank/DDBJ databases">
        <title>Draft Genome Sequences of Nine Cyanobacterial Strains from Diverse Habitats.</title>
        <authorList>
            <person name="Zhu T."/>
            <person name="Hou S."/>
            <person name="Lu X."/>
            <person name="Hess W.R."/>
        </authorList>
    </citation>
    <scope>NUCLEOTIDE SEQUENCE [LARGE SCALE GENOMIC DNA]</scope>
    <source>
        <strain evidence="2 3">IAM M-71</strain>
    </source>
</reference>
<dbReference type="AlphaFoldDB" id="A0A1U7ISN5"/>
<evidence type="ECO:0000259" key="1">
    <source>
        <dbReference type="Pfam" id="PF13439"/>
    </source>
</evidence>
<comment type="caution">
    <text evidence="2">The sequence shown here is derived from an EMBL/GenBank/DDBJ whole genome shotgun (WGS) entry which is preliminary data.</text>
</comment>
<dbReference type="Pfam" id="PF13692">
    <property type="entry name" value="Glyco_trans_1_4"/>
    <property type="match status" value="1"/>
</dbReference>
<feature type="domain" description="Glycosyltransferase subfamily 4-like N-terminal" evidence="1">
    <location>
        <begin position="76"/>
        <end position="198"/>
    </location>
</feature>
<dbReference type="EMBL" id="MRCE01000002">
    <property type="protein sequence ID" value="OKH40435.1"/>
    <property type="molecule type" value="Genomic_DNA"/>
</dbReference>
<dbReference type="CDD" id="cd03801">
    <property type="entry name" value="GT4_PimA-like"/>
    <property type="match status" value="1"/>
</dbReference>
<dbReference type="PANTHER" id="PTHR12526:SF590">
    <property type="entry name" value="ALPHA-MALTOSE-1-PHOSPHATE SYNTHASE"/>
    <property type="match status" value="1"/>
</dbReference>